<proteinExistence type="predicted"/>
<sequence>MSAVTCSIQYRPDLDILVVRWPDDAALLQLQADFTAVLAAAQQHNAARWLLDVRRREHISVELGRWTTTLFYPQAASRLAPQVLHISVLCSPARMAVYAGDPVQMQYLTYGLAPERPYFMRLFGDEGSAMDWLRDK</sequence>
<reference evidence="1" key="1">
    <citation type="submission" date="2022-04" db="EMBL/GenBank/DDBJ databases">
        <title>Hymenobacter sp. isolated from the air.</title>
        <authorList>
            <person name="Won M."/>
            <person name="Lee C.-M."/>
            <person name="Woen H.-Y."/>
            <person name="Kwon S.-W."/>
        </authorList>
    </citation>
    <scope>NUCLEOTIDE SEQUENCE</scope>
    <source>
        <strain evidence="1">5420S-77</strain>
    </source>
</reference>
<dbReference type="RefSeq" id="WP_245119623.1">
    <property type="nucleotide sequence ID" value="NZ_CP095061.1"/>
</dbReference>
<gene>
    <name evidence="1" type="ORF">MUN86_19065</name>
</gene>
<evidence type="ECO:0000313" key="1">
    <source>
        <dbReference type="EMBL" id="UOQ65617.1"/>
    </source>
</evidence>
<protein>
    <recommendedName>
        <fullName evidence="3">STAS/SEC14 domain-containing protein</fullName>
    </recommendedName>
</protein>
<organism evidence="1 2">
    <name type="scientific">Hymenobacter volaticus</name>
    <dbReference type="NCBI Taxonomy" id="2932254"/>
    <lineage>
        <taxon>Bacteria</taxon>
        <taxon>Pseudomonadati</taxon>
        <taxon>Bacteroidota</taxon>
        <taxon>Cytophagia</taxon>
        <taxon>Cytophagales</taxon>
        <taxon>Hymenobacteraceae</taxon>
        <taxon>Hymenobacter</taxon>
    </lineage>
</organism>
<name>A0ABY4G4B5_9BACT</name>
<evidence type="ECO:0000313" key="2">
    <source>
        <dbReference type="Proteomes" id="UP000830401"/>
    </source>
</evidence>
<keyword evidence="2" id="KW-1185">Reference proteome</keyword>
<evidence type="ECO:0008006" key="3">
    <source>
        <dbReference type="Google" id="ProtNLM"/>
    </source>
</evidence>
<accession>A0ABY4G4B5</accession>
<dbReference type="Proteomes" id="UP000830401">
    <property type="component" value="Chromosome"/>
</dbReference>
<dbReference type="EMBL" id="CP095061">
    <property type="protein sequence ID" value="UOQ65617.1"/>
    <property type="molecule type" value="Genomic_DNA"/>
</dbReference>